<proteinExistence type="predicted"/>
<organism evidence="2 3">
    <name type="scientific">Euplotes crassus</name>
    <dbReference type="NCBI Taxonomy" id="5936"/>
    <lineage>
        <taxon>Eukaryota</taxon>
        <taxon>Sar</taxon>
        <taxon>Alveolata</taxon>
        <taxon>Ciliophora</taxon>
        <taxon>Intramacronucleata</taxon>
        <taxon>Spirotrichea</taxon>
        <taxon>Hypotrichia</taxon>
        <taxon>Euplotida</taxon>
        <taxon>Euplotidae</taxon>
        <taxon>Moneuplotes</taxon>
    </lineage>
</organism>
<dbReference type="EMBL" id="CAMPGE010015685">
    <property type="protein sequence ID" value="CAI2374294.1"/>
    <property type="molecule type" value="Genomic_DNA"/>
</dbReference>
<keyword evidence="1" id="KW-1133">Transmembrane helix</keyword>
<comment type="caution">
    <text evidence="2">The sequence shown here is derived from an EMBL/GenBank/DDBJ whole genome shotgun (WGS) entry which is preliminary data.</text>
</comment>
<dbReference type="AlphaFoldDB" id="A0AAD1XKE5"/>
<evidence type="ECO:0000313" key="3">
    <source>
        <dbReference type="Proteomes" id="UP001295684"/>
    </source>
</evidence>
<sequence>MFVSKCNKCFHSLDPIISSKKLLSMARIRFPERLPLIRPFPVRYISEDTMRQIRQKAQITEDKMQTDYLNKLVQKKSEEDTRIKFKYRKGVDIIHNEEIEGTIYKYDLPIENQPIQFRNQLMVVDEEHELTTPTMNLYEELDLDKDSSYEQYVIKVNQNYNHEVDMYGDIKKAGSASLKVLQFGIPIPHDLLDDKLVMSDIRLHTTFNQDMPGAIENVHPNKFIANLRPVEEFRHTPVIPISEKDLKELQKKKDARNRQGYFVEIKKDTVYYYTITLLIFSAIVYALYISNEMSLNTAYDIDKAKVSRLEIARGSEGLGKISNAEQFKMPKQ</sequence>
<keyword evidence="1" id="KW-0472">Membrane</keyword>
<keyword evidence="3" id="KW-1185">Reference proteome</keyword>
<keyword evidence="1" id="KW-0812">Transmembrane</keyword>
<accession>A0AAD1XKE5</accession>
<evidence type="ECO:0000256" key="1">
    <source>
        <dbReference type="SAM" id="Phobius"/>
    </source>
</evidence>
<gene>
    <name evidence="2" type="ORF">ECRASSUSDP1_LOCUS15646</name>
</gene>
<reference evidence="2" key="1">
    <citation type="submission" date="2023-07" db="EMBL/GenBank/DDBJ databases">
        <authorList>
            <consortium name="AG Swart"/>
            <person name="Singh M."/>
            <person name="Singh A."/>
            <person name="Seah K."/>
            <person name="Emmerich C."/>
        </authorList>
    </citation>
    <scope>NUCLEOTIDE SEQUENCE</scope>
    <source>
        <strain evidence="2">DP1</strain>
    </source>
</reference>
<name>A0AAD1XKE5_EUPCR</name>
<dbReference type="Proteomes" id="UP001295684">
    <property type="component" value="Unassembled WGS sequence"/>
</dbReference>
<evidence type="ECO:0000313" key="2">
    <source>
        <dbReference type="EMBL" id="CAI2374294.1"/>
    </source>
</evidence>
<protein>
    <submittedName>
        <fullName evidence="2">Uncharacterized protein</fullName>
    </submittedName>
</protein>
<feature type="transmembrane region" description="Helical" evidence="1">
    <location>
        <begin position="270"/>
        <end position="289"/>
    </location>
</feature>